<sequence>MNFFEHQDKARRKSKILILYFILALLIMILAMNAAVYGILYYTSQQVPDLRSLMNEPLWVYISLALTIIIVSGSLFKMYALRGGGTSVANMVNARRILTDSSDFHEKRLIHVVEEMSIASGVPMPALYIMDKEMGINAFVAGITPKDTVLVVTKGSLENLNREELQAVIGHEFSHIFNGDMKINIRLMAILAGILLIGNVGSIVLRNASYSSGSKRRDGKGGGGVIIILLIALVMIVFGYLGLFLGRIIKAAVSRQRELLADACSVQYTRYPQGLASAFKRMLMLEEGSKLKSPQVEDINHLCFGEAMSFTFFNSLFATHPPLDQRIKAIDPYGKYGLLDNTAKEEKQSGDVTGAKKTNLESVLAPIMYTMAATAGAANTHAEIMKNSIGNPSDAHFEHAKNIHNLLPEALLDRARNKEKIEYLYYGLILRRYKNKTPIVEYLSQTLSKAELESVNEIYEMLKPLPLETLVPLFDISLPAFSENSLEKRNVIYNHIEALSQTLMPSLFRFALLTLLGKKLTDSTRISDRPKYYSLDSVREEIAILFAFVTNYSYSNESQRNEHFTNIVKILLSEPIEKPNIKTFKAIQFRNTLEKLNKLTPELKEKIISSCVELVLSDNHVKIQEAEIIRVISGCLDSPMPPLLTEQIKK</sequence>
<evidence type="ECO:0000256" key="5">
    <source>
        <dbReference type="ARBA" id="ARBA00022723"/>
    </source>
</evidence>
<evidence type="ECO:0000256" key="8">
    <source>
        <dbReference type="ARBA" id="ARBA00022989"/>
    </source>
</evidence>
<dbReference type="PANTHER" id="PTHR43221">
    <property type="entry name" value="PROTEASE HTPX"/>
    <property type="match status" value="1"/>
</dbReference>
<accession>A0A0Q9YJK4</accession>
<evidence type="ECO:0000256" key="10">
    <source>
        <dbReference type="ARBA" id="ARBA00023136"/>
    </source>
</evidence>
<evidence type="ECO:0000256" key="11">
    <source>
        <dbReference type="SAM" id="Phobius"/>
    </source>
</evidence>
<evidence type="ECO:0000256" key="3">
    <source>
        <dbReference type="ARBA" id="ARBA00022670"/>
    </source>
</evidence>
<dbReference type="Proteomes" id="UP000051494">
    <property type="component" value="Unassembled WGS sequence"/>
</dbReference>
<keyword evidence="5" id="KW-0479">Metal-binding</keyword>
<keyword evidence="3" id="KW-0645">Protease</keyword>
<keyword evidence="6" id="KW-0378">Hydrolase</keyword>
<keyword evidence="4 11" id="KW-0812">Transmembrane</keyword>
<dbReference type="AlphaFoldDB" id="A0A0Q9YJK4"/>
<comment type="cofactor">
    <cofactor evidence="1">
        <name>Zn(2+)</name>
        <dbReference type="ChEBI" id="CHEBI:29105"/>
    </cofactor>
</comment>
<keyword evidence="7" id="KW-0862">Zinc</keyword>
<dbReference type="OrthoDB" id="15218at2"/>
<evidence type="ECO:0000313" key="13">
    <source>
        <dbReference type="EMBL" id="KRG19897.1"/>
    </source>
</evidence>
<evidence type="ECO:0000256" key="2">
    <source>
        <dbReference type="ARBA" id="ARBA00022475"/>
    </source>
</evidence>
<evidence type="ECO:0000259" key="12">
    <source>
        <dbReference type="Pfam" id="PF01435"/>
    </source>
</evidence>
<dbReference type="Gene3D" id="3.30.2010.10">
    <property type="entry name" value="Metalloproteases ('zincins'), catalytic domain"/>
    <property type="match status" value="1"/>
</dbReference>
<keyword evidence="8 11" id="KW-1133">Transmembrane helix</keyword>
<evidence type="ECO:0000256" key="1">
    <source>
        <dbReference type="ARBA" id="ARBA00001947"/>
    </source>
</evidence>
<dbReference type="PATRIC" id="fig|1590042.3.peg.120"/>
<evidence type="ECO:0000256" key="6">
    <source>
        <dbReference type="ARBA" id="ARBA00022801"/>
    </source>
</evidence>
<feature type="transmembrane region" description="Helical" evidence="11">
    <location>
        <begin position="225"/>
        <end position="249"/>
    </location>
</feature>
<reference evidence="13" key="1">
    <citation type="submission" date="2015-09" db="EMBL/GenBank/DDBJ databases">
        <title>Draft Genome Sequences of Two Novel Amoeba-resistant Intranuclear Bacteria, Candidatus Berkiella cookevillensis and Candidatus Berkiella aquae.</title>
        <authorList>
            <person name="Mehari Y.T."/>
            <person name="Arivett B.A."/>
            <person name="Farone A.L."/>
            <person name="Gunderson J.H."/>
            <person name="Farone M.B."/>
        </authorList>
    </citation>
    <scope>NUCLEOTIDE SEQUENCE [LARGE SCALE GENOMIC DNA]</scope>
    <source>
        <strain evidence="13">CC99</strain>
    </source>
</reference>
<feature type="transmembrane region" description="Helical" evidence="11">
    <location>
        <begin position="16"/>
        <end position="38"/>
    </location>
</feature>
<dbReference type="CDD" id="cd07340">
    <property type="entry name" value="M48B_Htpx_like"/>
    <property type="match status" value="1"/>
</dbReference>
<dbReference type="EMBL" id="LKHV02000001">
    <property type="protein sequence ID" value="MCS5708522.1"/>
    <property type="molecule type" value="Genomic_DNA"/>
</dbReference>
<organism evidence="13">
    <name type="scientific">Candidatus Berkiella cookevillensis</name>
    <dbReference type="NCBI Taxonomy" id="437022"/>
    <lineage>
        <taxon>Bacteria</taxon>
        <taxon>Pseudomonadati</taxon>
        <taxon>Pseudomonadota</taxon>
        <taxon>Gammaproteobacteria</taxon>
        <taxon>Candidatus Berkiellales</taxon>
        <taxon>Candidatus Berkiellaceae</taxon>
        <taxon>Candidatus Berkiella</taxon>
    </lineage>
</organism>
<dbReference type="PANTHER" id="PTHR43221:SF2">
    <property type="entry name" value="PROTEASE HTPX HOMOLOG"/>
    <property type="match status" value="1"/>
</dbReference>
<keyword evidence="2" id="KW-1003">Cell membrane</keyword>
<evidence type="ECO:0000256" key="9">
    <source>
        <dbReference type="ARBA" id="ARBA00023049"/>
    </source>
</evidence>
<dbReference type="GO" id="GO:0046872">
    <property type="term" value="F:metal ion binding"/>
    <property type="evidence" value="ECO:0007669"/>
    <property type="project" value="UniProtKB-KW"/>
</dbReference>
<evidence type="ECO:0000313" key="14">
    <source>
        <dbReference type="EMBL" id="MCS5708522.1"/>
    </source>
</evidence>
<dbReference type="GO" id="GO:0004222">
    <property type="term" value="F:metalloendopeptidase activity"/>
    <property type="evidence" value="ECO:0007669"/>
    <property type="project" value="InterPro"/>
</dbReference>
<keyword evidence="9" id="KW-0482">Metalloprotease</keyword>
<protein>
    <submittedName>
        <fullName evidence="14">M48 family metallopeptidase</fullName>
    </submittedName>
</protein>
<feature type="transmembrane region" description="Helical" evidence="11">
    <location>
        <begin position="58"/>
        <end position="76"/>
    </location>
</feature>
<gene>
    <name evidence="13" type="ORF">CC99x_00118</name>
    <name evidence="14" type="ORF">CC99x_006325</name>
</gene>
<evidence type="ECO:0000256" key="4">
    <source>
        <dbReference type="ARBA" id="ARBA00022692"/>
    </source>
</evidence>
<dbReference type="EMBL" id="LKHV01000001">
    <property type="protein sequence ID" value="KRG19897.1"/>
    <property type="molecule type" value="Genomic_DNA"/>
</dbReference>
<feature type="domain" description="Peptidase M48" evidence="12">
    <location>
        <begin position="106"/>
        <end position="331"/>
    </location>
</feature>
<dbReference type="RefSeq" id="WP_057622571.1">
    <property type="nucleotide sequence ID" value="NZ_LKHV02000001.1"/>
</dbReference>
<dbReference type="Pfam" id="PF01435">
    <property type="entry name" value="Peptidase_M48"/>
    <property type="match status" value="1"/>
</dbReference>
<feature type="transmembrane region" description="Helical" evidence="11">
    <location>
        <begin position="185"/>
        <end position="205"/>
    </location>
</feature>
<dbReference type="InterPro" id="IPR050083">
    <property type="entry name" value="HtpX_protease"/>
</dbReference>
<evidence type="ECO:0000313" key="15">
    <source>
        <dbReference type="Proteomes" id="UP000051494"/>
    </source>
</evidence>
<reference evidence="14" key="3">
    <citation type="submission" date="2021-06" db="EMBL/GenBank/DDBJ databases">
        <title>Genomic Description and Analysis of Intracellular Bacteria, Candidatus Berkiella cookevillensis and Candidatus Berkiella aquae.</title>
        <authorList>
            <person name="Kidane D.T."/>
            <person name="Mehari Y.T."/>
            <person name="Rice F.C."/>
            <person name="Arivett B.A."/>
            <person name="Farone A.L."/>
            <person name="Berk S.G."/>
            <person name="Farone M.B."/>
        </authorList>
    </citation>
    <scope>NUCLEOTIDE SEQUENCE</scope>
    <source>
        <strain evidence="14">CC99</strain>
    </source>
</reference>
<proteinExistence type="predicted"/>
<keyword evidence="15" id="KW-1185">Reference proteome</keyword>
<dbReference type="GO" id="GO:0006508">
    <property type="term" value="P:proteolysis"/>
    <property type="evidence" value="ECO:0007669"/>
    <property type="project" value="UniProtKB-KW"/>
</dbReference>
<evidence type="ECO:0000256" key="7">
    <source>
        <dbReference type="ARBA" id="ARBA00022833"/>
    </source>
</evidence>
<name>A0A0Q9YJK4_9GAMM</name>
<dbReference type="STRING" id="437022.CC99x_00118"/>
<reference evidence="14" key="2">
    <citation type="journal article" date="2016" name="Genome Announc.">
        <title>Draft Genome Sequences of Two Novel Amoeba-Resistant Intranuclear Bacteria, 'Candidatus Berkiella cookevillensis' and 'Candidatus Berkiella aquae'.</title>
        <authorList>
            <person name="Mehari Y.T."/>
            <person name="Arivett B.A."/>
            <person name="Farone A.L."/>
            <person name="Gunderson J.H."/>
            <person name="Farone M.B."/>
        </authorList>
    </citation>
    <scope>NUCLEOTIDE SEQUENCE</scope>
    <source>
        <strain evidence="14">CC99</strain>
    </source>
</reference>
<keyword evidence="10 11" id="KW-0472">Membrane</keyword>
<comment type="caution">
    <text evidence="13">The sequence shown here is derived from an EMBL/GenBank/DDBJ whole genome shotgun (WGS) entry which is preliminary data.</text>
</comment>
<dbReference type="InterPro" id="IPR001915">
    <property type="entry name" value="Peptidase_M48"/>
</dbReference>